<keyword evidence="3" id="KW-1185">Reference proteome</keyword>
<protein>
    <submittedName>
        <fullName evidence="2">Uncharacterized protein</fullName>
    </submittedName>
</protein>
<reference evidence="2 3" key="1">
    <citation type="submission" date="2014-07" db="EMBL/GenBank/DDBJ databases">
        <title>Tepidicaulis marinum gen. nov., sp. nov., a novel marine bacterium denitrifying nitrate to nitrous oxide strictly under microaerobic conditions.</title>
        <authorList>
            <person name="Takeuchi M."/>
            <person name="Yamagishi T."/>
            <person name="Kamagata Y."/>
            <person name="Oshima K."/>
            <person name="Hattori M."/>
            <person name="Katayama T."/>
            <person name="Hanada S."/>
            <person name="Tamaki H."/>
            <person name="Marumo K."/>
            <person name="Maeda H."/>
            <person name="Nedachi M."/>
            <person name="Iwasaki W."/>
            <person name="Suwa Y."/>
            <person name="Sakata S."/>
        </authorList>
    </citation>
    <scope>NUCLEOTIDE SEQUENCE [LARGE SCALE GENOMIC DNA]</scope>
    <source>
        <strain evidence="2 3">MA2</strain>
    </source>
</reference>
<sequence length="78" mass="8658">MVPFCHDRLRLAVKVRELGLEEDALAHLQVLARCAQLSDCLCREVCLKHVEEMRALGGKPRSAAASGQPVPYCKRLNS</sequence>
<comment type="caution">
    <text evidence="2">The sequence shown here is derived from an EMBL/GenBank/DDBJ whole genome shotgun (WGS) entry which is preliminary data.</text>
</comment>
<dbReference type="RefSeq" id="WP_156101731.1">
    <property type="nucleotide sequence ID" value="NZ_BBIO01000010.1"/>
</dbReference>
<evidence type="ECO:0000313" key="2">
    <source>
        <dbReference type="EMBL" id="GAK45614.1"/>
    </source>
</evidence>
<dbReference type="Proteomes" id="UP000028702">
    <property type="component" value="Unassembled WGS sequence"/>
</dbReference>
<gene>
    <name evidence="2" type="ORF">M2A_2113</name>
</gene>
<feature type="region of interest" description="Disordered" evidence="1">
    <location>
        <begin position="58"/>
        <end position="78"/>
    </location>
</feature>
<organism evidence="2 3">
    <name type="scientific">Tepidicaulis marinus</name>
    <dbReference type="NCBI Taxonomy" id="1333998"/>
    <lineage>
        <taxon>Bacteria</taxon>
        <taxon>Pseudomonadati</taxon>
        <taxon>Pseudomonadota</taxon>
        <taxon>Alphaproteobacteria</taxon>
        <taxon>Hyphomicrobiales</taxon>
        <taxon>Parvibaculaceae</taxon>
        <taxon>Tepidicaulis</taxon>
    </lineage>
</organism>
<accession>A0A081BC46</accession>
<proteinExistence type="predicted"/>
<name>A0A081BC46_9HYPH</name>
<evidence type="ECO:0000256" key="1">
    <source>
        <dbReference type="SAM" id="MobiDB-lite"/>
    </source>
</evidence>
<dbReference type="EMBL" id="BBIO01000010">
    <property type="protein sequence ID" value="GAK45614.1"/>
    <property type="molecule type" value="Genomic_DNA"/>
</dbReference>
<evidence type="ECO:0000313" key="3">
    <source>
        <dbReference type="Proteomes" id="UP000028702"/>
    </source>
</evidence>
<dbReference type="AlphaFoldDB" id="A0A081BC46"/>